<dbReference type="AlphaFoldDB" id="A0A1H4A436"/>
<dbReference type="EMBL" id="FNQG01000014">
    <property type="protein sequence ID" value="SEA30697.1"/>
    <property type="molecule type" value="Genomic_DNA"/>
</dbReference>
<protein>
    <submittedName>
        <fullName evidence="1">Cytidylate kinase</fullName>
    </submittedName>
</protein>
<sequence>MQENTVITISREYGSGGRELSQILAKKLGIKLYDRQIISKAAAEVGVEDMDFARLKKFEEEVPPLPVKFMPFYLFGVSAGPQTLNDKLFEKECEIIRKLAEDGPCIILGRCADYVLRNRENTYSFFICADDKFRAARGQSVYEGKSLSELEDEDLKRGGYYSHYTGRKWGNPKYYDLSVNTSSISLEQAADFIISYIEKVQA</sequence>
<organism evidence="1 3">
    <name type="scientific">Selenomonas ruminantium</name>
    <dbReference type="NCBI Taxonomy" id="971"/>
    <lineage>
        <taxon>Bacteria</taxon>
        <taxon>Bacillati</taxon>
        <taxon>Bacillota</taxon>
        <taxon>Negativicutes</taxon>
        <taxon>Selenomonadales</taxon>
        <taxon>Selenomonadaceae</taxon>
        <taxon>Selenomonas</taxon>
    </lineage>
</organism>
<dbReference type="GO" id="GO:0016301">
    <property type="term" value="F:kinase activity"/>
    <property type="evidence" value="ECO:0007669"/>
    <property type="project" value="UniProtKB-KW"/>
</dbReference>
<evidence type="ECO:0000313" key="4">
    <source>
        <dbReference type="Proteomes" id="UP000183843"/>
    </source>
</evidence>
<proteinExistence type="predicted"/>
<dbReference type="SUPFAM" id="SSF52540">
    <property type="entry name" value="P-loop containing nucleoside triphosphate hydrolases"/>
    <property type="match status" value="1"/>
</dbReference>
<accession>A0A1H4A436</accession>
<evidence type="ECO:0000313" key="2">
    <source>
        <dbReference type="EMBL" id="SFB07161.1"/>
    </source>
</evidence>
<name>A0A1H4A436_SELRU</name>
<dbReference type="OrthoDB" id="9781180at2"/>
<dbReference type="RefSeq" id="WP_074673269.1">
    <property type="nucleotide sequence ID" value="NZ_FNQG01000014.1"/>
</dbReference>
<dbReference type="EMBL" id="FOJX01000009">
    <property type="protein sequence ID" value="SFB07161.1"/>
    <property type="molecule type" value="Genomic_DNA"/>
</dbReference>
<dbReference type="Pfam" id="PF13189">
    <property type="entry name" value="Cytidylate_kin2"/>
    <property type="match status" value="1"/>
</dbReference>
<dbReference type="Proteomes" id="UP000183469">
    <property type="component" value="Unassembled WGS sequence"/>
</dbReference>
<keyword evidence="1" id="KW-0418">Kinase</keyword>
<gene>
    <name evidence="2" type="ORF">SAMN05216587_10953</name>
    <name evidence="1" type="ORF">SAMN05660648_02713</name>
</gene>
<dbReference type="Proteomes" id="UP000183843">
    <property type="component" value="Unassembled WGS sequence"/>
</dbReference>
<dbReference type="InterPro" id="IPR027417">
    <property type="entry name" value="P-loop_NTPase"/>
</dbReference>
<reference evidence="3 4" key="1">
    <citation type="submission" date="2016-10" db="EMBL/GenBank/DDBJ databases">
        <authorList>
            <person name="de Groot N.N."/>
        </authorList>
    </citation>
    <scope>NUCLEOTIDE SEQUENCE [LARGE SCALE GENOMIC DNA]</scope>
    <source>
        <strain evidence="1 3">DSM 2872</strain>
        <strain evidence="2 4">L14</strain>
    </source>
</reference>
<keyword evidence="1" id="KW-0808">Transferase</keyword>
<evidence type="ECO:0000313" key="3">
    <source>
        <dbReference type="Proteomes" id="UP000183469"/>
    </source>
</evidence>
<dbReference type="Gene3D" id="3.40.50.300">
    <property type="entry name" value="P-loop containing nucleotide triphosphate hydrolases"/>
    <property type="match status" value="1"/>
</dbReference>
<evidence type="ECO:0000313" key="1">
    <source>
        <dbReference type="EMBL" id="SEA30697.1"/>
    </source>
</evidence>